<evidence type="ECO:0000313" key="3">
    <source>
        <dbReference type="EMBL" id="KAK4023614.1"/>
    </source>
</evidence>
<name>A0ABR0AER3_9CRUS</name>
<evidence type="ECO:0000256" key="2">
    <source>
        <dbReference type="SAM" id="MobiDB-lite"/>
    </source>
</evidence>
<comment type="caution">
    <text evidence="3">The sequence shown here is derived from an EMBL/GenBank/DDBJ whole genome shotgun (WGS) entry which is preliminary data.</text>
</comment>
<organism evidence="3 4">
    <name type="scientific">Daphnia magna</name>
    <dbReference type="NCBI Taxonomy" id="35525"/>
    <lineage>
        <taxon>Eukaryota</taxon>
        <taxon>Metazoa</taxon>
        <taxon>Ecdysozoa</taxon>
        <taxon>Arthropoda</taxon>
        <taxon>Crustacea</taxon>
        <taxon>Branchiopoda</taxon>
        <taxon>Diplostraca</taxon>
        <taxon>Cladocera</taxon>
        <taxon>Anomopoda</taxon>
        <taxon>Daphniidae</taxon>
        <taxon>Daphnia</taxon>
    </lineage>
</organism>
<feature type="coiled-coil region" evidence="1">
    <location>
        <begin position="42"/>
        <end position="72"/>
    </location>
</feature>
<accession>A0ABR0AER3</accession>
<keyword evidence="1" id="KW-0175">Coiled coil</keyword>
<proteinExistence type="predicted"/>
<feature type="region of interest" description="Disordered" evidence="2">
    <location>
        <begin position="81"/>
        <end position="120"/>
    </location>
</feature>
<protein>
    <submittedName>
        <fullName evidence="3">Uncharacterized protein</fullName>
    </submittedName>
</protein>
<dbReference type="EMBL" id="JAOYFB010000037">
    <property type="protein sequence ID" value="KAK4023614.1"/>
    <property type="molecule type" value="Genomic_DNA"/>
</dbReference>
<evidence type="ECO:0000313" key="4">
    <source>
        <dbReference type="Proteomes" id="UP001234178"/>
    </source>
</evidence>
<sequence>MGVPLKSPSGGQILSSADDLSLESDNSFLELSIGYQEIHSDMVVMQEQLRVVRQERDEYLQQRNNLIDQQNQSMQDCVIEKAKPATSAEQQARPSKSGYRRNHVDVPSSSEESESEELQPKKAKFNLPLKFVPSKFSTPFHSPKAELQFRMKKNKALLSNGKLYTITLCGVPDLLKTPEPQELGALELIGLGQKKDNSIPDGNGECIYKFLARLFKPLLTYFSIENAYLSVCSPKPGSGGGLKQKLFIFDPLSGPNSEEFKAVGKKIFLVPFNANFDYVSPKPPTVKCNVCEELVDPMVMALHKASCGTGANGSDFYFYEEEE</sequence>
<dbReference type="Proteomes" id="UP001234178">
    <property type="component" value="Unassembled WGS sequence"/>
</dbReference>
<reference evidence="3 4" key="1">
    <citation type="journal article" date="2023" name="Nucleic Acids Res.">
        <title>The hologenome of Daphnia magna reveals possible DNA methylation and microbiome-mediated evolution of the host genome.</title>
        <authorList>
            <person name="Chaturvedi A."/>
            <person name="Li X."/>
            <person name="Dhandapani V."/>
            <person name="Marshall H."/>
            <person name="Kissane S."/>
            <person name="Cuenca-Cambronero M."/>
            <person name="Asole G."/>
            <person name="Calvet F."/>
            <person name="Ruiz-Romero M."/>
            <person name="Marangio P."/>
            <person name="Guigo R."/>
            <person name="Rago D."/>
            <person name="Mirbahai L."/>
            <person name="Eastwood N."/>
            <person name="Colbourne J.K."/>
            <person name="Zhou J."/>
            <person name="Mallon E."/>
            <person name="Orsini L."/>
        </authorList>
    </citation>
    <scope>NUCLEOTIDE SEQUENCE [LARGE SCALE GENOMIC DNA]</scope>
    <source>
        <strain evidence="3">LRV0_1</strain>
    </source>
</reference>
<evidence type="ECO:0000256" key="1">
    <source>
        <dbReference type="SAM" id="Coils"/>
    </source>
</evidence>
<keyword evidence="4" id="KW-1185">Reference proteome</keyword>
<gene>
    <name evidence="3" type="ORF">OUZ56_009014</name>
</gene>